<dbReference type="AlphaFoldDB" id="A0A9P8DCB6"/>
<dbReference type="Pfam" id="PF00083">
    <property type="entry name" value="Sugar_tr"/>
    <property type="match status" value="1"/>
</dbReference>
<dbReference type="PROSITE" id="PS50850">
    <property type="entry name" value="MFS"/>
    <property type="match status" value="1"/>
</dbReference>
<dbReference type="Gene3D" id="1.20.1250.20">
    <property type="entry name" value="MFS general substrate transporter like domains"/>
    <property type="match status" value="1"/>
</dbReference>
<feature type="compositionally biased region" description="Acidic residues" evidence="6">
    <location>
        <begin position="216"/>
        <end position="227"/>
    </location>
</feature>
<dbReference type="InterPro" id="IPR020846">
    <property type="entry name" value="MFS_dom"/>
</dbReference>
<evidence type="ECO:0000256" key="2">
    <source>
        <dbReference type="ARBA" id="ARBA00022448"/>
    </source>
</evidence>
<dbReference type="PANTHER" id="PTHR48020">
    <property type="entry name" value="PROTON MYO-INOSITOL COTRANSPORTER"/>
    <property type="match status" value="1"/>
</dbReference>
<feature type="transmembrane region" description="Helical" evidence="7">
    <location>
        <begin position="12"/>
        <end position="30"/>
    </location>
</feature>
<evidence type="ECO:0000256" key="3">
    <source>
        <dbReference type="ARBA" id="ARBA00022692"/>
    </source>
</evidence>
<dbReference type="InterPro" id="IPR036259">
    <property type="entry name" value="MFS_trans_sf"/>
</dbReference>
<keyword evidence="2" id="KW-0813">Transport</keyword>
<organism evidence="9 10">
    <name type="scientific">Fusarium musae</name>
    <dbReference type="NCBI Taxonomy" id="1042133"/>
    <lineage>
        <taxon>Eukaryota</taxon>
        <taxon>Fungi</taxon>
        <taxon>Dikarya</taxon>
        <taxon>Ascomycota</taxon>
        <taxon>Pezizomycotina</taxon>
        <taxon>Sordariomycetes</taxon>
        <taxon>Hypocreomycetidae</taxon>
        <taxon>Hypocreales</taxon>
        <taxon>Nectriaceae</taxon>
        <taxon>Fusarium</taxon>
    </lineage>
</organism>
<evidence type="ECO:0000313" key="10">
    <source>
        <dbReference type="Proteomes" id="UP000827133"/>
    </source>
</evidence>
<reference evidence="9" key="1">
    <citation type="journal article" date="2021" name="Mol. Plant Microbe Interact.">
        <title>Telomere to telomere genome assembly of Fusarium musae F31, causal agent of crown rot disease of banana.</title>
        <authorList>
            <person name="Degradi L."/>
            <person name="Tava V."/>
            <person name="Kunova A."/>
            <person name="Cortesi P."/>
            <person name="Saracchi M."/>
            <person name="Pasquali M."/>
        </authorList>
    </citation>
    <scope>NUCLEOTIDE SEQUENCE</scope>
    <source>
        <strain evidence="9">F31</strain>
    </source>
</reference>
<evidence type="ECO:0000256" key="4">
    <source>
        <dbReference type="ARBA" id="ARBA00022989"/>
    </source>
</evidence>
<proteinExistence type="predicted"/>
<feature type="transmembrane region" description="Helical" evidence="7">
    <location>
        <begin position="134"/>
        <end position="153"/>
    </location>
</feature>
<evidence type="ECO:0000256" key="1">
    <source>
        <dbReference type="ARBA" id="ARBA00004141"/>
    </source>
</evidence>
<dbReference type="KEGG" id="fmu:J7337_010092"/>
<dbReference type="InterPro" id="IPR005828">
    <property type="entry name" value="MFS_sugar_transport-like"/>
</dbReference>
<keyword evidence="4 7" id="KW-1133">Transmembrane helix</keyword>
<dbReference type="GO" id="GO:0022857">
    <property type="term" value="F:transmembrane transporter activity"/>
    <property type="evidence" value="ECO:0007669"/>
    <property type="project" value="InterPro"/>
</dbReference>
<keyword evidence="10" id="KW-1185">Reference proteome</keyword>
<gene>
    <name evidence="9" type="ORF">J7337_010092</name>
</gene>
<dbReference type="EMBL" id="JAHBCI010000007">
    <property type="protein sequence ID" value="KAG9499273.1"/>
    <property type="molecule type" value="Genomic_DNA"/>
</dbReference>
<evidence type="ECO:0000256" key="5">
    <source>
        <dbReference type="ARBA" id="ARBA00023136"/>
    </source>
</evidence>
<dbReference type="GO" id="GO:0016020">
    <property type="term" value="C:membrane"/>
    <property type="evidence" value="ECO:0007669"/>
    <property type="project" value="UniProtKB-SubCell"/>
</dbReference>
<comment type="subcellular location">
    <subcellularLocation>
        <location evidence="1">Membrane</location>
        <topology evidence="1">Multi-pass membrane protein</topology>
    </subcellularLocation>
</comment>
<feature type="transmembrane region" description="Helical" evidence="7">
    <location>
        <begin position="103"/>
        <end position="122"/>
    </location>
</feature>
<comment type="caution">
    <text evidence="9">The sequence shown here is derived from an EMBL/GenBank/DDBJ whole genome shotgun (WGS) entry which is preliminary data.</text>
</comment>
<evidence type="ECO:0000256" key="7">
    <source>
        <dbReference type="SAM" id="Phobius"/>
    </source>
</evidence>
<dbReference type="Proteomes" id="UP000827133">
    <property type="component" value="Unassembled WGS sequence"/>
</dbReference>
<keyword evidence="5 7" id="KW-0472">Membrane</keyword>
<evidence type="ECO:0000259" key="8">
    <source>
        <dbReference type="PROSITE" id="PS50850"/>
    </source>
</evidence>
<protein>
    <recommendedName>
        <fullName evidence="8">Major facilitator superfamily (MFS) profile domain-containing protein</fullName>
    </recommendedName>
</protein>
<feature type="transmembrane region" description="Helical" evidence="7">
    <location>
        <begin position="73"/>
        <end position="91"/>
    </location>
</feature>
<feature type="domain" description="Major facilitator superfamily (MFS) profile" evidence="8">
    <location>
        <begin position="1"/>
        <end position="157"/>
    </location>
</feature>
<feature type="region of interest" description="Disordered" evidence="6">
    <location>
        <begin position="205"/>
        <end position="227"/>
    </location>
</feature>
<feature type="transmembrane region" description="Helical" evidence="7">
    <location>
        <begin position="42"/>
        <end position="61"/>
    </location>
</feature>
<name>A0A9P8DCB6_9HYPO</name>
<keyword evidence="3 7" id="KW-0812">Transmembrane</keyword>
<accession>A0A9P8DCB6</accession>
<dbReference type="RefSeq" id="XP_044678273.1">
    <property type="nucleotide sequence ID" value="XM_044827679.1"/>
</dbReference>
<sequence>MFSGAYDNLKATLAYSVGFGGVNFLFGLLAMRSIDTLGRRRWLLFTLPLMSLFLMAAAIAYNDNFSKGIEARNVVGTVFVYCFVAAYAPGLGPLSFNPNPDQGASVAITINLFFAGLLSILLPEIYHAFHARGTLGVFSVLNVIAFILVLFLIEETSSRSLEDLERVYERPKIQLATWVWDQQVPYFVKKWILWKRDVDEPVPYDSYGEEGHGAESETELESLGEAR</sequence>
<dbReference type="InterPro" id="IPR050814">
    <property type="entry name" value="Myo-inositol_Transporter"/>
</dbReference>
<dbReference type="PANTHER" id="PTHR48020:SF4">
    <property type="entry name" value="SYMPORT, PUTATIVE (AFU_ORTHOLOGUE AFUA_3G11790)-RELATED"/>
    <property type="match status" value="1"/>
</dbReference>
<evidence type="ECO:0000313" key="9">
    <source>
        <dbReference type="EMBL" id="KAG9499273.1"/>
    </source>
</evidence>
<dbReference type="SUPFAM" id="SSF103473">
    <property type="entry name" value="MFS general substrate transporter"/>
    <property type="match status" value="1"/>
</dbReference>
<evidence type="ECO:0000256" key="6">
    <source>
        <dbReference type="SAM" id="MobiDB-lite"/>
    </source>
</evidence>
<dbReference type="GeneID" id="68317948"/>